<name>A0AAF0K1N2_9CAUD</name>
<evidence type="ECO:0000313" key="2">
    <source>
        <dbReference type="Proteomes" id="UP001242841"/>
    </source>
</evidence>
<reference evidence="1" key="1">
    <citation type="submission" date="2023-03" db="EMBL/GenBank/DDBJ databases">
        <authorList>
            <person name="Aguilar E."/>
            <person name="Antigua R."/>
            <person name="Antonino C."/>
            <person name="Bisram R."/>
            <person name="Chen J."/>
            <person name="Davilmar B."/>
            <person name="Del R.K."/>
            <person name="Germosen J."/>
            <person name="Hernandez J."/>
            <person name="Kelloggs L."/>
            <person name="Lema C."/>
            <person name="Li J."/>
            <person name="Melendez A."/>
            <person name="Mohammed I."/>
            <person name="Ryan A."/>
            <person name="Singh S."/>
            <person name="Tariq H."/>
            <person name="Golebiewska U.P."/>
            <person name="Russell D.A."/>
            <person name="Jacobs-Sera D."/>
            <person name="Hatfull G.F."/>
        </authorList>
    </citation>
    <scope>NUCLEOTIDE SEQUENCE</scope>
</reference>
<protein>
    <submittedName>
        <fullName evidence="1">Uncharacterized protein</fullName>
    </submittedName>
</protein>
<evidence type="ECO:0000313" key="1">
    <source>
        <dbReference type="EMBL" id="WGH21952.1"/>
    </source>
</evidence>
<sequence>MAGATYICGPCPGGLHGLVSWKEGLDAEGFRHYTCHDCGESWKTKEEQS</sequence>
<dbReference type="Proteomes" id="UP001242841">
    <property type="component" value="Segment"/>
</dbReference>
<organism evidence="1 2">
    <name type="scientific">Rhodococcus phage Trogglehumper</name>
    <dbReference type="NCBI Taxonomy" id="3038381"/>
    <lineage>
        <taxon>Viruses</taxon>
        <taxon>Duplodnaviria</taxon>
        <taxon>Heunggongvirae</taxon>
        <taxon>Uroviricota</taxon>
        <taxon>Caudoviricetes</taxon>
        <taxon>Caudoviricetes incertae sedis</taxon>
        <taxon>Trogglehumpervirus</taxon>
        <taxon>Trogglehumpervirus trogglehumper</taxon>
    </lineage>
</organism>
<keyword evidence="2" id="KW-1185">Reference proteome</keyword>
<gene>
    <name evidence="1" type="primary">70</name>
    <name evidence="1" type="ORF">SEA_TROGGLEHUMPER_70</name>
</gene>
<accession>A0AAF0K1N2</accession>
<proteinExistence type="predicted"/>
<dbReference type="EMBL" id="OQ709222">
    <property type="protein sequence ID" value="WGH21952.1"/>
    <property type="molecule type" value="Genomic_DNA"/>
</dbReference>